<keyword evidence="3" id="KW-1185">Reference proteome</keyword>
<gene>
    <name evidence="2" type="ORF">ACFQBM_05410</name>
</gene>
<name>A0ABW1YJ55_9GAMM</name>
<evidence type="ECO:0000313" key="3">
    <source>
        <dbReference type="Proteomes" id="UP001596425"/>
    </source>
</evidence>
<dbReference type="EMBL" id="JBHSVR010000001">
    <property type="protein sequence ID" value="MFC6632705.1"/>
    <property type="molecule type" value="Genomic_DNA"/>
</dbReference>
<accession>A0ABW1YJ55</accession>
<reference evidence="3" key="1">
    <citation type="journal article" date="2019" name="Int. J. Syst. Evol. Microbiol.">
        <title>The Global Catalogue of Microorganisms (GCM) 10K type strain sequencing project: providing services to taxonomists for standard genome sequencing and annotation.</title>
        <authorList>
            <consortium name="The Broad Institute Genomics Platform"/>
            <consortium name="The Broad Institute Genome Sequencing Center for Infectious Disease"/>
            <person name="Wu L."/>
            <person name="Ma J."/>
        </authorList>
    </citation>
    <scope>NUCLEOTIDE SEQUENCE [LARGE SCALE GENOMIC DNA]</scope>
    <source>
        <strain evidence="3">CGMCC 1.13718</strain>
    </source>
</reference>
<organism evidence="2 3">
    <name type="scientific">Microbulbifer taiwanensis</name>
    <dbReference type="NCBI Taxonomy" id="986746"/>
    <lineage>
        <taxon>Bacteria</taxon>
        <taxon>Pseudomonadati</taxon>
        <taxon>Pseudomonadota</taxon>
        <taxon>Gammaproteobacteria</taxon>
        <taxon>Cellvibrionales</taxon>
        <taxon>Microbulbiferaceae</taxon>
        <taxon>Microbulbifer</taxon>
    </lineage>
</organism>
<dbReference type="RefSeq" id="WP_193191959.1">
    <property type="nucleotide sequence ID" value="NZ_JACZFR010000025.1"/>
</dbReference>
<feature type="transmembrane region" description="Helical" evidence="1">
    <location>
        <begin position="69"/>
        <end position="87"/>
    </location>
</feature>
<keyword evidence="1" id="KW-1133">Transmembrane helix</keyword>
<evidence type="ECO:0000256" key="1">
    <source>
        <dbReference type="SAM" id="Phobius"/>
    </source>
</evidence>
<sequence>MELTGWRLLALAAPALLGGYALATASGIFLVGLLPVPLGEAVLAGNLLGFACYAVAVIWVFALRRPVRAWLQLLLASGILAASGLLLRGQLL</sequence>
<keyword evidence="1" id="KW-0472">Membrane</keyword>
<evidence type="ECO:0000313" key="2">
    <source>
        <dbReference type="EMBL" id="MFC6632705.1"/>
    </source>
</evidence>
<feature type="transmembrane region" description="Helical" evidence="1">
    <location>
        <begin position="41"/>
        <end position="62"/>
    </location>
</feature>
<keyword evidence="1" id="KW-0812">Transmembrane</keyword>
<dbReference type="Proteomes" id="UP001596425">
    <property type="component" value="Unassembled WGS sequence"/>
</dbReference>
<comment type="caution">
    <text evidence="2">The sequence shown here is derived from an EMBL/GenBank/DDBJ whole genome shotgun (WGS) entry which is preliminary data.</text>
</comment>
<protein>
    <submittedName>
        <fullName evidence="2">DUF3649 domain-containing protein</fullName>
    </submittedName>
</protein>
<proteinExistence type="predicted"/>